<comment type="caution">
    <text evidence="4">The sequence shown here is derived from an EMBL/GenBank/DDBJ whole genome shotgun (WGS) entry which is preliminary data.</text>
</comment>
<dbReference type="AlphaFoldDB" id="A0AAV5TI90"/>
<dbReference type="SUPFAM" id="SSF52540">
    <property type="entry name" value="P-loop containing nucleoside triphosphate hydrolases"/>
    <property type="match status" value="1"/>
</dbReference>
<dbReference type="InterPro" id="IPR027417">
    <property type="entry name" value="P-loop_NTPase"/>
</dbReference>
<evidence type="ECO:0000313" key="5">
    <source>
        <dbReference type="Proteomes" id="UP001432027"/>
    </source>
</evidence>
<organism evidence="4 5">
    <name type="scientific">Pristionchus entomophagus</name>
    <dbReference type="NCBI Taxonomy" id="358040"/>
    <lineage>
        <taxon>Eukaryota</taxon>
        <taxon>Metazoa</taxon>
        <taxon>Ecdysozoa</taxon>
        <taxon>Nematoda</taxon>
        <taxon>Chromadorea</taxon>
        <taxon>Rhabditida</taxon>
        <taxon>Rhabditina</taxon>
        <taxon>Diplogasteromorpha</taxon>
        <taxon>Diplogasteroidea</taxon>
        <taxon>Neodiplogasteridae</taxon>
        <taxon>Pristionchus</taxon>
    </lineage>
</organism>
<dbReference type="EMBL" id="BTSX01000004">
    <property type="protein sequence ID" value="GMS94021.1"/>
    <property type="molecule type" value="Genomic_DNA"/>
</dbReference>
<keyword evidence="5" id="KW-1185">Reference proteome</keyword>
<dbReference type="Gene3D" id="3.40.50.300">
    <property type="entry name" value="P-loop containing nucleotide triphosphate hydrolases"/>
    <property type="match status" value="1"/>
</dbReference>
<name>A0AAV5TI90_9BILA</name>
<evidence type="ECO:0000313" key="4">
    <source>
        <dbReference type="EMBL" id="GMS94021.1"/>
    </source>
</evidence>
<sequence>IFICTYPKSGTTWIQYIVHQLLGETQFHTPSYTVLNRVESLNGKLTNRYSAMLFISPTIELMGAVYSDTIQTPRVLKSHFTFRDIPKGGGAKYTYACRNPKDVLTSYYHHHRNFKRFEFEHGDFNVFFDLFMDVNVMFGDYFEHLTSWLEGIETSQEQILFLKYEDMIAVLKSSVVKIANFIGGNVAELIRNEKQLSRIVNSSTVESMMKNQQRWFPKNTLARRPFIRKGGSRDWKTHFSNEQSEQMD</sequence>
<dbReference type="PANTHER" id="PTHR11783">
    <property type="entry name" value="SULFOTRANSFERASE SULT"/>
    <property type="match status" value="1"/>
</dbReference>
<dbReference type="Pfam" id="PF00685">
    <property type="entry name" value="Sulfotransfer_1"/>
    <property type="match status" value="1"/>
</dbReference>
<dbReference type="Proteomes" id="UP001432027">
    <property type="component" value="Unassembled WGS sequence"/>
</dbReference>
<accession>A0AAV5TI90</accession>
<evidence type="ECO:0000256" key="2">
    <source>
        <dbReference type="ARBA" id="ARBA00022679"/>
    </source>
</evidence>
<comment type="similarity">
    <text evidence="1">Belongs to the sulfotransferase 1 family.</text>
</comment>
<evidence type="ECO:0000256" key="1">
    <source>
        <dbReference type="ARBA" id="ARBA00005771"/>
    </source>
</evidence>
<dbReference type="GO" id="GO:0008146">
    <property type="term" value="F:sulfotransferase activity"/>
    <property type="evidence" value="ECO:0007669"/>
    <property type="project" value="InterPro"/>
</dbReference>
<proteinExistence type="inferred from homology"/>
<feature type="domain" description="Sulfotransferase" evidence="3">
    <location>
        <begin position="1"/>
        <end position="248"/>
    </location>
</feature>
<feature type="non-terminal residue" evidence="4">
    <location>
        <position position="248"/>
    </location>
</feature>
<evidence type="ECO:0000259" key="3">
    <source>
        <dbReference type="Pfam" id="PF00685"/>
    </source>
</evidence>
<protein>
    <recommendedName>
        <fullName evidence="3">Sulfotransferase domain-containing protein</fullName>
    </recommendedName>
</protein>
<reference evidence="4" key="1">
    <citation type="submission" date="2023-10" db="EMBL/GenBank/DDBJ databases">
        <title>Genome assembly of Pristionchus species.</title>
        <authorList>
            <person name="Yoshida K."/>
            <person name="Sommer R.J."/>
        </authorList>
    </citation>
    <scope>NUCLEOTIDE SEQUENCE</scope>
    <source>
        <strain evidence="4">RS0144</strain>
    </source>
</reference>
<gene>
    <name evidence="4" type="ORF">PENTCL1PPCAC_16196</name>
</gene>
<dbReference type="InterPro" id="IPR000863">
    <property type="entry name" value="Sulfotransferase_dom"/>
</dbReference>
<keyword evidence="2" id="KW-0808">Transferase</keyword>
<feature type="non-terminal residue" evidence="4">
    <location>
        <position position="1"/>
    </location>
</feature>